<comment type="caution">
    <text evidence="1">The sequence shown here is derived from an EMBL/GenBank/DDBJ whole genome shotgun (WGS) entry which is preliminary data.</text>
</comment>
<dbReference type="Proteomes" id="UP001457282">
    <property type="component" value="Unassembled WGS sequence"/>
</dbReference>
<evidence type="ECO:0000313" key="1">
    <source>
        <dbReference type="EMBL" id="KAK9911258.1"/>
    </source>
</evidence>
<keyword evidence="2" id="KW-1185">Reference proteome</keyword>
<evidence type="ECO:0000313" key="2">
    <source>
        <dbReference type="Proteomes" id="UP001457282"/>
    </source>
</evidence>
<proteinExistence type="predicted"/>
<dbReference type="AlphaFoldDB" id="A0AAW1VWJ9"/>
<dbReference type="EMBL" id="JBEDUW010000007">
    <property type="protein sequence ID" value="KAK9911258.1"/>
    <property type="molecule type" value="Genomic_DNA"/>
</dbReference>
<reference evidence="1 2" key="1">
    <citation type="journal article" date="2023" name="G3 (Bethesda)">
        <title>A chromosome-length genome assembly and annotation of blackberry (Rubus argutus, cv. 'Hillquist').</title>
        <authorList>
            <person name="Bruna T."/>
            <person name="Aryal R."/>
            <person name="Dudchenko O."/>
            <person name="Sargent D.J."/>
            <person name="Mead D."/>
            <person name="Buti M."/>
            <person name="Cavallini A."/>
            <person name="Hytonen T."/>
            <person name="Andres J."/>
            <person name="Pham M."/>
            <person name="Weisz D."/>
            <person name="Mascagni F."/>
            <person name="Usai G."/>
            <person name="Natali L."/>
            <person name="Bassil N."/>
            <person name="Fernandez G.E."/>
            <person name="Lomsadze A."/>
            <person name="Armour M."/>
            <person name="Olukolu B."/>
            <person name="Poorten T."/>
            <person name="Britton C."/>
            <person name="Davik J."/>
            <person name="Ashrafi H."/>
            <person name="Aiden E.L."/>
            <person name="Borodovsky M."/>
            <person name="Worthington M."/>
        </authorList>
    </citation>
    <scope>NUCLEOTIDE SEQUENCE [LARGE SCALE GENOMIC DNA]</scope>
    <source>
        <strain evidence="1">PI 553951</strain>
    </source>
</reference>
<name>A0AAW1VWJ9_RUBAR</name>
<gene>
    <name evidence="1" type="ORF">M0R45_035179</name>
</gene>
<organism evidence="1 2">
    <name type="scientific">Rubus argutus</name>
    <name type="common">Southern blackberry</name>
    <dbReference type="NCBI Taxonomy" id="59490"/>
    <lineage>
        <taxon>Eukaryota</taxon>
        <taxon>Viridiplantae</taxon>
        <taxon>Streptophyta</taxon>
        <taxon>Embryophyta</taxon>
        <taxon>Tracheophyta</taxon>
        <taxon>Spermatophyta</taxon>
        <taxon>Magnoliopsida</taxon>
        <taxon>eudicotyledons</taxon>
        <taxon>Gunneridae</taxon>
        <taxon>Pentapetalae</taxon>
        <taxon>rosids</taxon>
        <taxon>fabids</taxon>
        <taxon>Rosales</taxon>
        <taxon>Rosaceae</taxon>
        <taxon>Rosoideae</taxon>
        <taxon>Rosoideae incertae sedis</taxon>
        <taxon>Rubus</taxon>
    </lineage>
</organism>
<protein>
    <submittedName>
        <fullName evidence="1">Uncharacterized protein</fullName>
    </submittedName>
</protein>
<accession>A0AAW1VWJ9</accession>
<sequence>MGSDDVIEIDSLEKGLLSGAATEADEEPVLLRGSSNSIFWVLKKEKHVLLPSVADVVIEQESSITQASSTFNFPLQQHWDWDAAYTVVVTPARVVHFQNLRREGWTAEEWQQREGLAVSCQSFVDEILLLAYVAVEYFQDDNGMQGRVPNRVKYSNLESPKCSE</sequence>